<dbReference type="PANTHER" id="PTHR13140">
    <property type="entry name" value="MYOSIN"/>
    <property type="match status" value="1"/>
</dbReference>
<keyword evidence="4" id="KW-0518">Myosin</keyword>
<organism evidence="6 7">
    <name type="scientific">Ancylostoma duodenale</name>
    <dbReference type="NCBI Taxonomy" id="51022"/>
    <lineage>
        <taxon>Eukaryota</taxon>
        <taxon>Metazoa</taxon>
        <taxon>Ecdysozoa</taxon>
        <taxon>Nematoda</taxon>
        <taxon>Chromadorea</taxon>
        <taxon>Rhabditida</taxon>
        <taxon>Rhabditina</taxon>
        <taxon>Rhabditomorpha</taxon>
        <taxon>Strongyloidea</taxon>
        <taxon>Ancylostomatidae</taxon>
        <taxon>Ancylostomatinae</taxon>
        <taxon>Ancylostoma</taxon>
    </lineage>
</organism>
<feature type="domain" description="Myosin motor" evidence="5">
    <location>
        <begin position="1"/>
        <end position="97"/>
    </location>
</feature>
<evidence type="ECO:0000256" key="4">
    <source>
        <dbReference type="PROSITE-ProRule" id="PRU00782"/>
    </source>
</evidence>
<comment type="caution">
    <text evidence="4">Lacks conserved residue(s) required for the propagation of feature annotation.</text>
</comment>
<dbReference type="GO" id="GO:0030139">
    <property type="term" value="C:endocytic vesicle"/>
    <property type="evidence" value="ECO:0007669"/>
    <property type="project" value="TreeGrafter"/>
</dbReference>
<proteinExistence type="inferred from homology"/>
<dbReference type="Proteomes" id="UP000054047">
    <property type="component" value="Unassembled WGS sequence"/>
</dbReference>
<reference evidence="6 7" key="1">
    <citation type="submission" date="2013-12" db="EMBL/GenBank/DDBJ databases">
        <title>Draft genome of the parsitic nematode Ancylostoma duodenale.</title>
        <authorList>
            <person name="Mitreva M."/>
        </authorList>
    </citation>
    <scope>NUCLEOTIDE SEQUENCE [LARGE SCALE GENOMIC DNA]</scope>
    <source>
        <strain evidence="6 7">Zhejiang</strain>
    </source>
</reference>
<dbReference type="Pfam" id="PF00063">
    <property type="entry name" value="Myosin_head"/>
    <property type="match status" value="1"/>
</dbReference>
<dbReference type="GO" id="GO:0016459">
    <property type="term" value="C:myosin complex"/>
    <property type="evidence" value="ECO:0007669"/>
    <property type="project" value="UniProtKB-KW"/>
</dbReference>
<dbReference type="GO" id="GO:0005886">
    <property type="term" value="C:plasma membrane"/>
    <property type="evidence" value="ECO:0007669"/>
    <property type="project" value="TreeGrafter"/>
</dbReference>
<evidence type="ECO:0000256" key="2">
    <source>
        <dbReference type="ARBA" id="ARBA00022840"/>
    </source>
</evidence>
<keyword evidence="7" id="KW-1185">Reference proteome</keyword>
<evidence type="ECO:0000313" key="6">
    <source>
        <dbReference type="EMBL" id="KIH48477.1"/>
    </source>
</evidence>
<keyword evidence="2" id="KW-0067">ATP-binding</keyword>
<dbReference type="Gene3D" id="1.20.5.4820">
    <property type="match status" value="1"/>
</dbReference>
<evidence type="ECO:0000256" key="1">
    <source>
        <dbReference type="ARBA" id="ARBA00022741"/>
    </source>
</evidence>
<dbReference type="GO" id="GO:0051015">
    <property type="term" value="F:actin filament binding"/>
    <property type="evidence" value="ECO:0007669"/>
    <property type="project" value="TreeGrafter"/>
</dbReference>
<evidence type="ECO:0000259" key="5">
    <source>
        <dbReference type="PROSITE" id="PS51456"/>
    </source>
</evidence>
<dbReference type="SUPFAM" id="SSF52540">
    <property type="entry name" value="P-loop containing nucleoside triphosphate hydrolases"/>
    <property type="match status" value="1"/>
</dbReference>
<gene>
    <name evidence="6" type="ORF">ANCDUO_21453</name>
</gene>
<protein>
    <recommendedName>
        <fullName evidence="5">Myosin motor domain-containing protein</fullName>
    </recommendedName>
</protein>
<dbReference type="EMBL" id="KN759233">
    <property type="protein sequence ID" value="KIH48477.1"/>
    <property type="molecule type" value="Genomic_DNA"/>
</dbReference>
<dbReference type="GO" id="GO:0005524">
    <property type="term" value="F:ATP binding"/>
    <property type="evidence" value="ECO:0007669"/>
    <property type="project" value="UniProtKB-KW"/>
</dbReference>
<comment type="similarity">
    <text evidence="4">Belongs to the TRAFAC class myosin-kinesin ATPase superfamily. Myosin family.</text>
</comment>
<dbReference type="GO" id="GO:0000146">
    <property type="term" value="F:microfilament motor activity"/>
    <property type="evidence" value="ECO:0007669"/>
    <property type="project" value="TreeGrafter"/>
</dbReference>
<evidence type="ECO:0000256" key="3">
    <source>
        <dbReference type="ARBA" id="ARBA00023203"/>
    </source>
</evidence>
<dbReference type="InterPro" id="IPR027417">
    <property type="entry name" value="P-loop_NTPase"/>
</dbReference>
<dbReference type="GO" id="GO:0030048">
    <property type="term" value="P:actin filament-based movement"/>
    <property type="evidence" value="ECO:0007669"/>
    <property type="project" value="TreeGrafter"/>
</dbReference>
<dbReference type="InterPro" id="IPR001609">
    <property type="entry name" value="Myosin_head_motor_dom-like"/>
</dbReference>
<name>A0A0C2CFB7_9BILA</name>
<dbReference type="AlphaFoldDB" id="A0A0C2CFB7"/>
<dbReference type="OrthoDB" id="6108017at2759"/>
<keyword evidence="1" id="KW-0547">Nucleotide-binding</keyword>
<evidence type="ECO:0000313" key="7">
    <source>
        <dbReference type="Proteomes" id="UP000054047"/>
    </source>
</evidence>
<accession>A0A0C2CFB7</accession>
<keyword evidence="3 4" id="KW-0009">Actin-binding</keyword>
<dbReference type="GO" id="GO:0007015">
    <property type="term" value="P:actin filament organization"/>
    <property type="evidence" value="ECO:0007669"/>
    <property type="project" value="TreeGrafter"/>
</dbReference>
<dbReference type="PANTHER" id="PTHR13140:SF745">
    <property type="entry name" value="UNCONVENTIONAL MYOSIN-VI"/>
    <property type="match status" value="1"/>
</dbReference>
<sequence length="165" mass="18853">MSPQICDGAAILSQLKCAGMASVLKLMQKGFPSRTSFADLYSMYQRQLPPDLVRLDPRLFCKCLFRALGLNNIDYKFGQTKVFFRPGKFAEFDQVFQEERHKGKYSFCTWVWESMISVLYILDIAHFNEMGCGRGCPCVRARGGCDQNSDISVRLWSNSNFAMKN</sequence>
<dbReference type="PROSITE" id="PS51456">
    <property type="entry name" value="MYOSIN_MOTOR"/>
    <property type="match status" value="1"/>
</dbReference>
<keyword evidence="4" id="KW-0505">Motor protein</keyword>